<dbReference type="Proteomes" id="UP000247586">
    <property type="component" value="Chromosome"/>
</dbReference>
<organism evidence="1 2">
    <name type="scientific">Metallosphaera hakonensis JCM 8857 = DSM 7519</name>
    <dbReference type="NCBI Taxonomy" id="1293036"/>
    <lineage>
        <taxon>Archaea</taxon>
        <taxon>Thermoproteota</taxon>
        <taxon>Thermoprotei</taxon>
        <taxon>Sulfolobales</taxon>
        <taxon>Sulfolobaceae</taxon>
        <taxon>Metallosphaera</taxon>
    </lineage>
</organism>
<keyword evidence="2" id="KW-1185">Reference proteome</keyword>
<dbReference type="OrthoDB" id="42832at2157"/>
<dbReference type="Pfam" id="PF03069">
    <property type="entry name" value="FmdA_AmdA"/>
    <property type="match status" value="2"/>
</dbReference>
<dbReference type="AlphaFoldDB" id="A0A2U9ISQ5"/>
<accession>A0A2U9ISQ5</accession>
<dbReference type="PANTHER" id="PTHR31891:SF1">
    <property type="entry name" value="FORMAMIDASE C869.04-RELATED"/>
    <property type="match status" value="1"/>
</dbReference>
<dbReference type="GeneID" id="36834448"/>
<evidence type="ECO:0000313" key="2">
    <source>
        <dbReference type="Proteomes" id="UP000247586"/>
    </source>
</evidence>
<dbReference type="Gene3D" id="3.10.28.20">
    <property type="entry name" value="Acetamidase/Formamidase-like domains"/>
    <property type="match status" value="1"/>
</dbReference>
<proteinExistence type="predicted"/>
<sequence length="324" mass="35178">MYTIHANQIHNKWDNSLKPVISIKPGETITIESREASDGQVTPSSSASDLLKLDFSRIHPLTGPVEVMGAEPGDALEIEFLDFRTMGWGWTGVLPGFGFLANEPYTAPIDLAGPALKIWKVGDDATAKFGDIEVRIPSRPFPGVIGTALPTPGKFSTIPPRENGGNMDVKHLTKGTKLFLPVFVRGALLSLGDTHVAQGDGEVCGTAIEAPMEVSIKVSLHKNAGISQPLFETASVNENVFREYLAYPGIDSNLWEAAKKAIKGIISILSDFMTPVEAYMLTSVAVDMKVSQVVDVPNWIVTAYLPKEIFPGEIRPKIRPLRET</sequence>
<protein>
    <submittedName>
        <fullName evidence="1">Acetamidase</fullName>
    </submittedName>
</protein>
<name>A0A2U9ISQ5_9CREN</name>
<dbReference type="STRING" id="1293036.GCA_001315825_02830"/>
<dbReference type="KEGG" id="mhk:DFR87_03860"/>
<reference evidence="2" key="2">
    <citation type="submission" date="2020-03" db="EMBL/GenBank/DDBJ databases">
        <title>Complete Genome Sequences of Extremely Thermoacidophilic, Metal-Mobilizing Type-Strain Members of the Archaeal Family Sulfolobaceae: Acidianus brierleyi DSM-1651T, Acidianus sulfidivorans DSM-18786T, Metallosphaera hakonensis DSM-7519T, and Metallosphaera prunae DSM-10039T.</title>
        <authorList>
            <person name="Counts J.A."/>
            <person name="Kelly R.M."/>
        </authorList>
    </citation>
    <scope>NUCLEOTIDE SEQUENCE [LARGE SCALE GENOMIC DNA]</scope>
    <source>
        <strain evidence="2">HO1-1</strain>
    </source>
</reference>
<reference evidence="1 2" key="1">
    <citation type="submission" date="2018-05" db="EMBL/GenBank/DDBJ databases">
        <title>Complete Genome Sequences of Extremely Thermoacidophilic, Metal-Mobilizing Type-Strain Members of the Archaeal Family Sulfolobaceae: Acidianus brierleyi DSM-1651T, Acidianus sulfidivorans DSM-18786T, Metallosphaera hakonensis DSM-7519T, and Metallosphaera prunae DSM-10039T.</title>
        <authorList>
            <person name="Counts J.A."/>
            <person name="Kelly R.M."/>
        </authorList>
    </citation>
    <scope>NUCLEOTIDE SEQUENCE [LARGE SCALE GENOMIC DNA]</scope>
    <source>
        <strain evidence="1 2">HO1-1</strain>
    </source>
</reference>
<dbReference type="PANTHER" id="PTHR31891">
    <property type="entry name" value="FORMAMIDASE C869.04-RELATED"/>
    <property type="match status" value="1"/>
</dbReference>
<evidence type="ECO:0000313" key="1">
    <source>
        <dbReference type="EMBL" id="AWR98972.1"/>
    </source>
</evidence>
<reference evidence="2" key="3">
    <citation type="submission" date="2020-03" db="EMBL/GenBank/DDBJ databases">
        <title>Sequencing and Assembly of Multiple Reported Metal-Biooxidizing Members of the Extremely Thermoacidophilic Archaeal Family Sulfolobaceae.</title>
        <authorList>
            <person name="Counts J.A."/>
            <person name="Kelly R.M."/>
        </authorList>
    </citation>
    <scope>NUCLEOTIDE SEQUENCE [LARGE SCALE GENOMIC DNA]</scope>
    <source>
        <strain evidence="2">HO1-1</strain>
    </source>
</reference>
<dbReference type="InterPro" id="IPR004304">
    <property type="entry name" value="FmdA_AmdA"/>
</dbReference>
<dbReference type="RefSeq" id="WP_110368939.1">
    <property type="nucleotide sequence ID" value="NZ_CP029287.2"/>
</dbReference>
<dbReference type="Gene3D" id="2.60.120.580">
    <property type="entry name" value="Acetamidase/Formamidase-like domains"/>
    <property type="match status" value="2"/>
</dbReference>
<dbReference type="SUPFAM" id="SSF141130">
    <property type="entry name" value="Acetamidase/Formamidase-like"/>
    <property type="match status" value="1"/>
</dbReference>
<dbReference type="EMBL" id="CP029287">
    <property type="protein sequence ID" value="AWR98972.1"/>
    <property type="molecule type" value="Genomic_DNA"/>
</dbReference>
<gene>
    <name evidence="1" type="ORF">DFR87_03860</name>
</gene>
<dbReference type="GO" id="GO:0016811">
    <property type="term" value="F:hydrolase activity, acting on carbon-nitrogen (but not peptide) bonds, in linear amides"/>
    <property type="evidence" value="ECO:0007669"/>
    <property type="project" value="InterPro"/>
</dbReference>